<keyword evidence="1" id="KW-0812">Transmembrane</keyword>
<feature type="transmembrane region" description="Helical" evidence="1">
    <location>
        <begin position="69"/>
        <end position="92"/>
    </location>
</feature>
<dbReference type="Gene3D" id="3.90.550.10">
    <property type="entry name" value="Spore Coat Polysaccharide Biosynthesis Protein SpsA, Chain A"/>
    <property type="match status" value="1"/>
</dbReference>
<dbReference type="AlphaFoldDB" id="A0A644XJD4"/>
<dbReference type="InterPro" id="IPR029044">
    <property type="entry name" value="Nucleotide-diphossugar_trans"/>
</dbReference>
<sequence>MEEIDLCWRLWNAGRKVAVVPRSEVWHVGGGSLPRSSAHKTYLNFRNNLLLIYKNYPVQNLRKVLRRRFFLDMVAAAIFTLQFHIGDAFAVFRGRRHFRRMKKDFSKSETTCFPATVYNGNILKEYHLKKHRLYSDIPRG</sequence>
<name>A0A644XJD4_9ZZZZ</name>
<keyword evidence="1" id="KW-1133">Transmembrane helix</keyword>
<accession>A0A644XJD4</accession>
<dbReference type="SUPFAM" id="SSF53448">
    <property type="entry name" value="Nucleotide-diphospho-sugar transferases"/>
    <property type="match status" value="1"/>
</dbReference>
<dbReference type="EMBL" id="VSSQ01002587">
    <property type="protein sequence ID" value="MPM16306.1"/>
    <property type="molecule type" value="Genomic_DNA"/>
</dbReference>
<reference evidence="2" key="1">
    <citation type="submission" date="2019-08" db="EMBL/GenBank/DDBJ databases">
        <authorList>
            <person name="Kucharzyk K."/>
            <person name="Murdoch R.W."/>
            <person name="Higgins S."/>
            <person name="Loffler F."/>
        </authorList>
    </citation>
    <scope>NUCLEOTIDE SEQUENCE</scope>
</reference>
<protein>
    <recommendedName>
        <fullName evidence="3">Glycosyltransferase 2-like domain-containing protein</fullName>
    </recommendedName>
</protein>
<evidence type="ECO:0000256" key="1">
    <source>
        <dbReference type="SAM" id="Phobius"/>
    </source>
</evidence>
<gene>
    <name evidence="2" type="ORF">SDC9_62684</name>
</gene>
<proteinExistence type="predicted"/>
<keyword evidence="1" id="KW-0472">Membrane</keyword>
<organism evidence="2">
    <name type="scientific">bioreactor metagenome</name>
    <dbReference type="NCBI Taxonomy" id="1076179"/>
    <lineage>
        <taxon>unclassified sequences</taxon>
        <taxon>metagenomes</taxon>
        <taxon>ecological metagenomes</taxon>
    </lineage>
</organism>
<evidence type="ECO:0000313" key="2">
    <source>
        <dbReference type="EMBL" id="MPM16306.1"/>
    </source>
</evidence>
<evidence type="ECO:0008006" key="3">
    <source>
        <dbReference type="Google" id="ProtNLM"/>
    </source>
</evidence>
<comment type="caution">
    <text evidence="2">The sequence shown here is derived from an EMBL/GenBank/DDBJ whole genome shotgun (WGS) entry which is preliminary data.</text>
</comment>